<keyword evidence="4" id="KW-0238">DNA-binding</keyword>
<keyword evidence="2" id="KW-0067">ATP-binding</keyword>
<dbReference type="SMART" id="SM00382">
    <property type="entry name" value="AAA"/>
    <property type="match status" value="1"/>
</dbReference>
<dbReference type="PROSITE" id="PS50112">
    <property type="entry name" value="PAS"/>
    <property type="match status" value="1"/>
</dbReference>
<dbReference type="InterPro" id="IPR035965">
    <property type="entry name" value="PAS-like_dom_sf"/>
</dbReference>
<dbReference type="GO" id="GO:0006355">
    <property type="term" value="P:regulation of DNA-templated transcription"/>
    <property type="evidence" value="ECO:0007669"/>
    <property type="project" value="InterPro"/>
</dbReference>
<dbReference type="Gene3D" id="3.30.450.20">
    <property type="entry name" value="PAS domain"/>
    <property type="match status" value="1"/>
</dbReference>
<organism evidence="8">
    <name type="scientific">hydrothermal vent metagenome</name>
    <dbReference type="NCBI Taxonomy" id="652676"/>
    <lineage>
        <taxon>unclassified sequences</taxon>
        <taxon>metagenomes</taxon>
        <taxon>ecological metagenomes</taxon>
    </lineage>
</organism>
<dbReference type="PANTHER" id="PTHR32071">
    <property type="entry name" value="TRANSCRIPTIONAL REGULATORY PROTEIN"/>
    <property type="match status" value="1"/>
</dbReference>
<dbReference type="Pfam" id="PF00989">
    <property type="entry name" value="PAS"/>
    <property type="match status" value="1"/>
</dbReference>
<dbReference type="Pfam" id="PF00158">
    <property type="entry name" value="Sigma54_activat"/>
    <property type="match status" value="1"/>
</dbReference>
<dbReference type="CDD" id="cd00009">
    <property type="entry name" value="AAA"/>
    <property type="match status" value="1"/>
</dbReference>
<evidence type="ECO:0000256" key="3">
    <source>
        <dbReference type="ARBA" id="ARBA00023015"/>
    </source>
</evidence>
<evidence type="ECO:0000256" key="5">
    <source>
        <dbReference type="ARBA" id="ARBA00023163"/>
    </source>
</evidence>
<evidence type="ECO:0000256" key="2">
    <source>
        <dbReference type="ARBA" id="ARBA00022840"/>
    </source>
</evidence>
<dbReference type="FunFam" id="3.40.50.300:FF:000006">
    <property type="entry name" value="DNA-binding transcriptional regulator NtrC"/>
    <property type="match status" value="1"/>
</dbReference>
<dbReference type="Gene3D" id="3.40.50.300">
    <property type="entry name" value="P-loop containing nucleotide triphosphate hydrolases"/>
    <property type="match status" value="1"/>
</dbReference>
<dbReference type="NCBIfam" id="TIGR00229">
    <property type="entry name" value="sensory_box"/>
    <property type="match status" value="1"/>
</dbReference>
<dbReference type="CDD" id="cd00130">
    <property type="entry name" value="PAS"/>
    <property type="match status" value="1"/>
</dbReference>
<dbReference type="InterPro" id="IPR013767">
    <property type="entry name" value="PAS_fold"/>
</dbReference>
<dbReference type="Gene3D" id="1.10.10.60">
    <property type="entry name" value="Homeodomain-like"/>
    <property type="match status" value="1"/>
</dbReference>
<name>A0A3B0ZMD8_9ZZZZ</name>
<dbReference type="Pfam" id="PF02954">
    <property type="entry name" value="HTH_8"/>
    <property type="match status" value="1"/>
</dbReference>
<dbReference type="PROSITE" id="PS50045">
    <property type="entry name" value="SIGMA54_INTERACT_4"/>
    <property type="match status" value="1"/>
</dbReference>
<gene>
    <name evidence="8" type="ORF">MNBD_GAMMA16-228</name>
</gene>
<keyword evidence="1" id="KW-0547">Nucleotide-binding</keyword>
<dbReference type="PROSITE" id="PS00688">
    <property type="entry name" value="SIGMA54_INTERACT_3"/>
    <property type="match status" value="1"/>
</dbReference>
<dbReference type="Gene3D" id="1.10.8.60">
    <property type="match status" value="1"/>
</dbReference>
<dbReference type="GO" id="GO:0005524">
    <property type="term" value="F:ATP binding"/>
    <property type="evidence" value="ECO:0007669"/>
    <property type="project" value="UniProtKB-KW"/>
</dbReference>
<feature type="domain" description="Sigma-54 factor interaction" evidence="6">
    <location>
        <begin position="141"/>
        <end position="370"/>
    </location>
</feature>
<evidence type="ECO:0000259" key="7">
    <source>
        <dbReference type="PROSITE" id="PS50112"/>
    </source>
</evidence>
<accession>A0A3B0ZMD8</accession>
<dbReference type="InterPro" id="IPR002197">
    <property type="entry name" value="HTH_Fis"/>
</dbReference>
<dbReference type="InterPro" id="IPR025943">
    <property type="entry name" value="Sigma_54_int_dom_ATP-bd_2"/>
</dbReference>
<dbReference type="SUPFAM" id="SSF52540">
    <property type="entry name" value="P-loop containing nucleoside triphosphate hydrolases"/>
    <property type="match status" value="1"/>
</dbReference>
<reference evidence="8" key="1">
    <citation type="submission" date="2018-06" db="EMBL/GenBank/DDBJ databases">
        <authorList>
            <person name="Zhirakovskaya E."/>
        </authorList>
    </citation>
    <scope>NUCLEOTIDE SEQUENCE</scope>
</reference>
<dbReference type="SUPFAM" id="SSF55785">
    <property type="entry name" value="PYP-like sensor domain (PAS domain)"/>
    <property type="match status" value="1"/>
</dbReference>
<dbReference type="PROSITE" id="PS00676">
    <property type="entry name" value="SIGMA54_INTERACT_2"/>
    <property type="match status" value="1"/>
</dbReference>
<keyword evidence="5" id="KW-0804">Transcription</keyword>
<dbReference type="InterPro" id="IPR003593">
    <property type="entry name" value="AAA+_ATPase"/>
</dbReference>
<dbReference type="InterPro" id="IPR000014">
    <property type="entry name" value="PAS"/>
</dbReference>
<dbReference type="EMBL" id="UOFO01000146">
    <property type="protein sequence ID" value="VAW88497.1"/>
    <property type="molecule type" value="Genomic_DNA"/>
</dbReference>
<evidence type="ECO:0000256" key="1">
    <source>
        <dbReference type="ARBA" id="ARBA00022741"/>
    </source>
</evidence>
<proteinExistence type="predicted"/>
<dbReference type="InterPro" id="IPR027417">
    <property type="entry name" value="P-loop_NTPase"/>
</dbReference>
<keyword evidence="3" id="KW-0805">Transcription regulation</keyword>
<dbReference type="AlphaFoldDB" id="A0A3B0ZMD8"/>
<dbReference type="InterPro" id="IPR058031">
    <property type="entry name" value="AAA_lid_NorR"/>
</dbReference>
<dbReference type="InterPro" id="IPR025944">
    <property type="entry name" value="Sigma_54_int_dom_CS"/>
</dbReference>
<evidence type="ECO:0000259" key="6">
    <source>
        <dbReference type="PROSITE" id="PS50045"/>
    </source>
</evidence>
<evidence type="ECO:0000313" key="8">
    <source>
        <dbReference type="EMBL" id="VAW88497.1"/>
    </source>
</evidence>
<evidence type="ECO:0000256" key="4">
    <source>
        <dbReference type="ARBA" id="ARBA00023125"/>
    </source>
</evidence>
<dbReference type="InterPro" id="IPR009057">
    <property type="entry name" value="Homeodomain-like_sf"/>
</dbReference>
<feature type="domain" description="PAS" evidence="7">
    <location>
        <begin position="12"/>
        <end position="58"/>
    </location>
</feature>
<dbReference type="SUPFAM" id="SSF46689">
    <property type="entry name" value="Homeodomain-like"/>
    <property type="match status" value="1"/>
</dbReference>
<dbReference type="InterPro" id="IPR002078">
    <property type="entry name" value="Sigma_54_int"/>
</dbReference>
<protein>
    <submittedName>
        <fullName evidence="8">Response regulator of zinc sigma-54-dependent two-component system</fullName>
    </submittedName>
</protein>
<sequence length="443" mass="50081">MTAHLNKISTSALTALEQLFSRAAIFQVDKERKIIYWNKQAEALLGFSASELLGQSCISGNRCKQCMTGCNLSEKLSIEGSPISLHHKSGAQVHFRKYAHAFLDKQGCFNGGIEILLPEQASSHAAVITGTTRDARYFHGIVSRDPAMQEIFKIVRNVAETDVNVLARGESGTGKELIAQAIHDESSRRDKPFVAINCASLSANLLESELFGHIKGAFTDAVRDHVGIIQRAEGGTLFFDEIAELPISLQAKLLRVLQERVFSPLGSEKVVKANIRILAATHQSLRKLVKEGKFREDLMYRLRVVPLFIPPLRERKGDIKLLLDYFIEELSKTSNRCITEIEPDAMRLLLNYDWPGNIRELRNVVEYANAVSREQVLTINDLPPEFFEEQSIRQMSRKDFKLENEKQKLKQALLECDGNLDLTAEVLDISRTTLWRKRKKYDL</sequence>
<dbReference type="Pfam" id="PF25601">
    <property type="entry name" value="AAA_lid_14"/>
    <property type="match status" value="1"/>
</dbReference>
<dbReference type="GO" id="GO:0043565">
    <property type="term" value="F:sequence-specific DNA binding"/>
    <property type="evidence" value="ECO:0007669"/>
    <property type="project" value="InterPro"/>
</dbReference>